<dbReference type="InterPro" id="IPR014263">
    <property type="entry name" value="Methanolan_biosynth_EpsI"/>
</dbReference>
<reference evidence="3 4" key="1">
    <citation type="submission" date="2019-02" db="EMBL/GenBank/DDBJ databases">
        <title>Deep-cultivation of Planctomycetes and their phenomic and genomic characterization uncovers novel biology.</title>
        <authorList>
            <person name="Wiegand S."/>
            <person name="Jogler M."/>
            <person name="Boedeker C."/>
            <person name="Pinto D."/>
            <person name="Vollmers J."/>
            <person name="Rivas-Marin E."/>
            <person name="Kohn T."/>
            <person name="Peeters S.H."/>
            <person name="Heuer A."/>
            <person name="Rast P."/>
            <person name="Oberbeckmann S."/>
            <person name="Bunk B."/>
            <person name="Jeske O."/>
            <person name="Meyerdierks A."/>
            <person name="Storesund J.E."/>
            <person name="Kallscheuer N."/>
            <person name="Luecker S."/>
            <person name="Lage O.M."/>
            <person name="Pohl T."/>
            <person name="Merkel B.J."/>
            <person name="Hornburger P."/>
            <person name="Mueller R.-W."/>
            <person name="Bruemmer F."/>
            <person name="Labrenz M."/>
            <person name="Spormann A.M."/>
            <person name="Op Den Camp H."/>
            <person name="Overmann J."/>
            <person name="Amann R."/>
            <person name="Jetten M.S.M."/>
            <person name="Mascher T."/>
            <person name="Medema M.H."/>
            <person name="Devos D.P."/>
            <person name="Kaster A.-K."/>
            <person name="Ovreas L."/>
            <person name="Rohde M."/>
            <person name="Galperin M.Y."/>
            <person name="Jogler C."/>
        </authorList>
    </citation>
    <scope>NUCLEOTIDE SEQUENCE [LARGE SCALE GENOMIC DNA]</scope>
    <source>
        <strain evidence="3 4">Pla123a</strain>
    </source>
</reference>
<dbReference type="Proteomes" id="UP000318478">
    <property type="component" value="Unassembled WGS sequence"/>
</dbReference>
<feature type="region of interest" description="Disordered" evidence="1">
    <location>
        <begin position="227"/>
        <end position="268"/>
    </location>
</feature>
<feature type="compositionally biased region" description="Polar residues" evidence="1">
    <location>
        <begin position="236"/>
        <end position="246"/>
    </location>
</feature>
<accession>A0A5C5YU50</accession>
<dbReference type="OrthoDB" id="288208at2"/>
<organism evidence="3 4">
    <name type="scientific">Posidoniimonas polymericola</name>
    <dbReference type="NCBI Taxonomy" id="2528002"/>
    <lineage>
        <taxon>Bacteria</taxon>
        <taxon>Pseudomonadati</taxon>
        <taxon>Planctomycetota</taxon>
        <taxon>Planctomycetia</taxon>
        <taxon>Pirellulales</taxon>
        <taxon>Lacipirellulaceae</taxon>
        <taxon>Posidoniimonas</taxon>
    </lineage>
</organism>
<comment type="caution">
    <text evidence="3">The sequence shown here is derived from an EMBL/GenBank/DDBJ whole genome shotgun (WGS) entry which is preliminary data.</text>
</comment>
<dbReference type="AlphaFoldDB" id="A0A5C5YU50"/>
<evidence type="ECO:0000259" key="2">
    <source>
        <dbReference type="Pfam" id="PF11984"/>
    </source>
</evidence>
<dbReference type="EMBL" id="SJPO01000002">
    <property type="protein sequence ID" value="TWT78498.1"/>
    <property type="molecule type" value="Genomic_DNA"/>
</dbReference>
<gene>
    <name evidence="3" type="ORF">Pla123a_12900</name>
</gene>
<sequence length="268" mass="29453">MLRFVPLALAIAAVVAVAVYDGSLNYRWTPNVQAERCAKLLDLVPENIGPWKGENYETSDEILKVAGAEGHVSRLYINSETDQQVKIWLIVGPFKHVIRHTPDICYPSNEMRAREKIVTHSFDVPAEGTNQFNTTYFANSQAAERVFWSWHKPDDSGQVNWWASPNSRENREKYAGTSALFKLYFTTVETPDTPLEENASNDFAKVFLPMLNEMILASDNPAAAGAAAEKYADSLATDSDATGSDTSVDDAVGEADSGDEEAAEPAAL</sequence>
<feature type="compositionally biased region" description="Acidic residues" evidence="1">
    <location>
        <begin position="247"/>
        <end position="268"/>
    </location>
</feature>
<proteinExistence type="predicted"/>
<name>A0A5C5YU50_9BACT</name>
<evidence type="ECO:0000256" key="1">
    <source>
        <dbReference type="SAM" id="MobiDB-lite"/>
    </source>
</evidence>
<evidence type="ECO:0000313" key="3">
    <source>
        <dbReference type="EMBL" id="TWT78498.1"/>
    </source>
</evidence>
<evidence type="ECO:0000313" key="4">
    <source>
        <dbReference type="Proteomes" id="UP000318478"/>
    </source>
</evidence>
<dbReference type="RefSeq" id="WP_146585006.1">
    <property type="nucleotide sequence ID" value="NZ_SJPO01000002.1"/>
</dbReference>
<keyword evidence="4" id="KW-1185">Reference proteome</keyword>
<feature type="domain" description="Methanolan biosynthesis EpsI" evidence="2">
    <location>
        <begin position="10"/>
        <end position="161"/>
    </location>
</feature>
<protein>
    <recommendedName>
        <fullName evidence="2">Methanolan biosynthesis EpsI domain-containing protein</fullName>
    </recommendedName>
</protein>
<dbReference type="Pfam" id="PF11984">
    <property type="entry name" value="DUF3485"/>
    <property type="match status" value="1"/>
</dbReference>